<keyword evidence="4" id="KW-1185">Reference proteome</keyword>
<protein>
    <submittedName>
        <fullName evidence="3">Uncharacterized protein</fullName>
    </submittedName>
</protein>
<feature type="chain" id="PRO_5036266749" evidence="1">
    <location>
        <begin position="22"/>
        <end position="77"/>
    </location>
</feature>
<reference evidence="3" key="1">
    <citation type="submission" date="2020-06" db="EMBL/GenBank/DDBJ databases">
        <title>Draft genome sequences of strains closely related to Aspergillus parafelis and Aspergillus hiratsukae.</title>
        <authorList>
            <person name="Dos Santos R.A.C."/>
            <person name="Rivero-Menendez O."/>
            <person name="Steenwyk J.L."/>
            <person name="Mead M.E."/>
            <person name="Goldman G.H."/>
            <person name="Alastruey-Izquierdo A."/>
            <person name="Rokas A."/>
        </authorList>
    </citation>
    <scope>NUCLEOTIDE SEQUENCE</scope>
    <source>
        <strain evidence="2">CNM-CM5623</strain>
        <strain evidence="3">CNM-CM7691</strain>
    </source>
</reference>
<feature type="signal peptide" evidence="1">
    <location>
        <begin position="1"/>
        <end position="21"/>
    </location>
</feature>
<evidence type="ECO:0000313" key="2">
    <source>
        <dbReference type="EMBL" id="KAF7169060.1"/>
    </source>
</evidence>
<proteinExistence type="predicted"/>
<dbReference type="EMBL" id="JACBAE010001250">
    <property type="protein sequence ID" value="KAF7169060.1"/>
    <property type="molecule type" value="Genomic_DNA"/>
</dbReference>
<evidence type="ECO:0000256" key="1">
    <source>
        <dbReference type="SAM" id="SignalP"/>
    </source>
</evidence>
<evidence type="ECO:0000313" key="3">
    <source>
        <dbReference type="EMBL" id="KAF7179016.1"/>
    </source>
</evidence>
<comment type="caution">
    <text evidence="3">The sequence shown here is derived from an EMBL/GenBank/DDBJ whole genome shotgun (WGS) entry which is preliminary data.</text>
</comment>
<dbReference type="OrthoDB" id="4509745at2759"/>
<evidence type="ECO:0000313" key="4">
    <source>
        <dbReference type="Proteomes" id="UP000641853"/>
    </source>
</evidence>
<gene>
    <name evidence="2" type="ORF">CNMCM5623_001892</name>
    <name evidence="3" type="ORF">CNMCM7691_007891</name>
</gene>
<dbReference type="AlphaFoldDB" id="A0A8H6QW75"/>
<sequence length="77" mass="8220">MHVSKTLLTFVLAGLAAVGAAAPAGSNTAASLDASEADVLTKRPNFKIIYRGEEEEAEALAKRPNFKIIYRGEEEEA</sequence>
<accession>A0A8H6QW75</accession>
<name>A0A8H6QW75_9EURO</name>
<dbReference type="Proteomes" id="UP000641853">
    <property type="component" value="Unassembled WGS sequence"/>
</dbReference>
<organism evidence="3 4">
    <name type="scientific">Aspergillus felis</name>
    <dbReference type="NCBI Taxonomy" id="1287682"/>
    <lineage>
        <taxon>Eukaryota</taxon>
        <taxon>Fungi</taxon>
        <taxon>Dikarya</taxon>
        <taxon>Ascomycota</taxon>
        <taxon>Pezizomycotina</taxon>
        <taxon>Eurotiomycetes</taxon>
        <taxon>Eurotiomycetidae</taxon>
        <taxon>Eurotiales</taxon>
        <taxon>Aspergillaceae</taxon>
        <taxon>Aspergillus</taxon>
        <taxon>Aspergillus subgen. Fumigati</taxon>
    </lineage>
</organism>
<dbReference type="EMBL" id="JACBAG010001870">
    <property type="protein sequence ID" value="KAF7179016.1"/>
    <property type="molecule type" value="Genomic_DNA"/>
</dbReference>
<dbReference type="Proteomes" id="UP000654922">
    <property type="component" value="Unassembled WGS sequence"/>
</dbReference>
<keyword evidence="1" id="KW-0732">Signal</keyword>